<evidence type="ECO:0000256" key="2">
    <source>
        <dbReference type="ARBA" id="ARBA00023445"/>
    </source>
</evidence>
<dbReference type="PANTHER" id="PTHR10366:SF812">
    <property type="entry name" value="VPS9 DOMAIN-CONTAINING PROTEIN"/>
    <property type="match status" value="1"/>
</dbReference>
<dbReference type="SUPFAM" id="SSF51735">
    <property type="entry name" value="NAD(P)-binding Rossmann-fold domains"/>
    <property type="match status" value="1"/>
</dbReference>
<dbReference type="Pfam" id="PF01370">
    <property type="entry name" value="Epimerase"/>
    <property type="match status" value="1"/>
</dbReference>
<dbReference type="RefSeq" id="XP_056500209.1">
    <property type="nucleotide sequence ID" value="XM_056644971.1"/>
</dbReference>
<reference evidence="4" key="1">
    <citation type="submission" date="2022-11" db="EMBL/GenBank/DDBJ databases">
        <authorList>
            <person name="Petersen C."/>
        </authorList>
    </citation>
    <scope>NUCLEOTIDE SEQUENCE</scope>
    <source>
        <strain evidence="4">IBT 23319</strain>
    </source>
</reference>
<gene>
    <name evidence="4" type="ORF">N7469_006053</name>
</gene>
<evidence type="ECO:0000313" key="5">
    <source>
        <dbReference type="Proteomes" id="UP001147733"/>
    </source>
</evidence>
<dbReference type="Proteomes" id="UP001147733">
    <property type="component" value="Unassembled WGS sequence"/>
</dbReference>
<feature type="domain" description="NAD-dependent epimerase/dehydratase" evidence="3">
    <location>
        <begin position="6"/>
        <end position="253"/>
    </location>
</feature>
<accession>A0A9W9NXX4</accession>
<evidence type="ECO:0000259" key="3">
    <source>
        <dbReference type="Pfam" id="PF01370"/>
    </source>
</evidence>
<comment type="caution">
    <text evidence="4">The sequence shown here is derived from an EMBL/GenBank/DDBJ whole genome shotgun (WGS) entry which is preliminary data.</text>
</comment>
<organism evidence="4 5">
    <name type="scientific">Penicillium citrinum</name>
    <dbReference type="NCBI Taxonomy" id="5077"/>
    <lineage>
        <taxon>Eukaryota</taxon>
        <taxon>Fungi</taxon>
        <taxon>Dikarya</taxon>
        <taxon>Ascomycota</taxon>
        <taxon>Pezizomycotina</taxon>
        <taxon>Eurotiomycetes</taxon>
        <taxon>Eurotiomycetidae</taxon>
        <taxon>Eurotiales</taxon>
        <taxon>Aspergillaceae</taxon>
        <taxon>Penicillium</taxon>
    </lineage>
</organism>
<dbReference type="Gene3D" id="3.40.50.720">
    <property type="entry name" value="NAD(P)-binding Rossmann-like Domain"/>
    <property type="match status" value="1"/>
</dbReference>
<keyword evidence="5" id="KW-1185">Reference proteome</keyword>
<dbReference type="PANTHER" id="PTHR10366">
    <property type="entry name" value="NAD DEPENDENT EPIMERASE/DEHYDRATASE"/>
    <property type="match status" value="1"/>
</dbReference>
<dbReference type="GeneID" id="81384138"/>
<dbReference type="OrthoDB" id="2735536at2759"/>
<evidence type="ECO:0000313" key="4">
    <source>
        <dbReference type="EMBL" id="KAJ5231465.1"/>
    </source>
</evidence>
<dbReference type="InterPro" id="IPR050425">
    <property type="entry name" value="NAD(P)_dehydrat-like"/>
</dbReference>
<dbReference type="InterPro" id="IPR036291">
    <property type="entry name" value="NAD(P)-bd_dom_sf"/>
</dbReference>
<comment type="similarity">
    <text evidence="2">Belongs to the NAD(P)-dependent epimerase/dehydratase family. Dihydroflavonol-4-reductase subfamily.</text>
</comment>
<dbReference type="AlphaFoldDB" id="A0A9W9NXX4"/>
<proteinExistence type="inferred from homology"/>
<reference evidence="4" key="2">
    <citation type="journal article" date="2023" name="IMA Fungus">
        <title>Comparative genomic study of the Penicillium genus elucidates a diverse pangenome and 15 lateral gene transfer events.</title>
        <authorList>
            <person name="Petersen C."/>
            <person name="Sorensen T."/>
            <person name="Nielsen M.R."/>
            <person name="Sondergaard T.E."/>
            <person name="Sorensen J.L."/>
            <person name="Fitzpatrick D.A."/>
            <person name="Frisvad J.C."/>
            <person name="Nielsen K.L."/>
        </authorList>
    </citation>
    <scope>NUCLEOTIDE SEQUENCE</scope>
    <source>
        <strain evidence="4">IBT 23319</strain>
    </source>
</reference>
<dbReference type="GO" id="GO:0016616">
    <property type="term" value="F:oxidoreductase activity, acting on the CH-OH group of donors, NAD or NADP as acceptor"/>
    <property type="evidence" value="ECO:0007669"/>
    <property type="project" value="TreeGrafter"/>
</dbReference>
<dbReference type="EMBL" id="JAPQKT010000005">
    <property type="protein sequence ID" value="KAJ5231465.1"/>
    <property type="molecule type" value="Genomic_DNA"/>
</dbReference>
<keyword evidence="1" id="KW-0560">Oxidoreductase</keyword>
<evidence type="ECO:0000256" key="1">
    <source>
        <dbReference type="ARBA" id="ARBA00023002"/>
    </source>
</evidence>
<protein>
    <submittedName>
        <fullName evidence="4">Dihydroflavonal-4-reductase</fullName>
    </submittedName>
</protein>
<name>A0A9W9NXX4_PENCI</name>
<dbReference type="InterPro" id="IPR001509">
    <property type="entry name" value="Epimerase_deHydtase"/>
</dbReference>
<sequence>MTKPLVFITGATGFIGSHTVRSTLESGYRVRLSIRRADQESILRDRYIDYKDSLDFVIIPDLSDSAFFKTALQDVEYIFHLASPMPGHGVDVYHDYVNPAVNATLSILRAAQSFPKIKKVIIMSSALALAPIDAVMTKKLLIQENTGKQVNVDLSMDFPEGFAGHGLKYAASKIKAHDAMREFLKTNALHFTVASFHPTFVLGDSMIQTSAEDVGGMNALFWSSLGMEKPLIANAWVHVRDVADAHVKALNADFESGKEFILSCPALSWDEVISYITENYPQLDGQLQGPFEEATPIQTPAADQILNMRWRSARSIIDDVVKQQLAFRAGRS</sequence>